<name>A0A2S5GR32_9BURK</name>
<dbReference type="InterPro" id="IPR050643">
    <property type="entry name" value="Periplasmic_pilus_chap"/>
</dbReference>
<dbReference type="OrthoDB" id="9131059at2"/>
<accession>A0A2S5GR32</accession>
<organism evidence="8 9">
    <name type="scientific">Achromobacter spanius</name>
    <dbReference type="NCBI Taxonomy" id="217203"/>
    <lineage>
        <taxon>Bacteria</taxon>
        <taxon>Pseudomonadati</taxon>
        <taxon>Pseudomonadota</taxon>
        <taxon>Betaproteobacteria</taxon>
        <taxon>Burkholderiales</taxon>
        <taxon>Alcaligenaceae</taxon>
        <taxon>Achromobacter</taxon>
    </lineage>
</organism>
<evidence type="ECO:0000256" key="2">
    <source>
        <dbReference type="ARBA" id="ARBA00007399"/>
    </source>
</evidence>
<evidence type="ECO:0000256" key="4">
    <source>
        <dbReference type="ARBA" id="ARBA00022764"/>
    </source>
</evidence>
<dbReference type="AlphaFoldDB" id="A0A2S5GR32"/>
<evidence type="ECO:0000256" key="1">
    <source>
        <dbReference type="ARBA" id="ARBA00004418"/>
    </source>
</evidence>
<sequence>MSRQRAWGRWRFALVLALTAVWCVSCPGGARADLVVTGTRFIYPATQQSLTLRTANTGQHPILVQSWLDTGDFTSDPSLQTVPFLLTPPVYRLDPGQRASLLLRHTGERLPSDRESVFWINFLEVPARDRTQNNLLQLSYRLRMKVLYRPDGLPGSAYDAIGQVLWTYHAADHEIEAVNAAPYAVSLARLELDTQERPGTFITLMGLTVAPLSRTRFPLPQGATPRAGKDALRYQAANDDGDIIEGRLALGLR</sequence>
<evidence type="ECO:0000259" key="6">
    <source>
        <dbReference type="Pfam" id="PF00345"/>
    </source>
</evidence>
<dbReference type="InterPro" id="IPR013783">
    <property type="entry name" value="Ig-like_fold"/>
</dbReference>
<dbReference type="InterPro" id="IPR001829">
    <property type="entry name" value="Pili_assmbl_chaperone_bac"/>
</dbReference>
<dbReference type="RefSeq" id="WP_104144048.1">
    <property type="nucleotide sequence ID" value="NZ_PREU01000006.1"/>
</dbReference>
<comment type="caution">
    <text evidence="8">The sequence shown here is derived from an EMBL/GenBank/DDBJ whole genome shotgun (WGS) entry which is preliminary data.</text>
</comment>
<dbReference type="PANTHER" id="PTHR30251">
    <property type="entry name" value="PILUS ASSEMBLY CHAPERONE"/>
    <property type="match status" value="1"/>
</dbReference>
<dbReference type="PRINTS" id="PR00969">
    <property type="entry name" value="CHAPERONPILI"/>
</dbReference>
<dbReference type="Proteomes" id="UP000239990">
    <property type="component" value="Unassembled WGS sequence"/>
</dbReference>
<evidence type="ECO:0000313" key="8">
    <source>
        <dbReference type="EMBL" id="PPA75374.1"/>
    </source>
</evidence>
<proteinExistence type="inferred from homology"/>
<evidence type="ECO:0000256" key="3">
    <source>
        <dbReference type="ARBA" id="ARBA00022729"/>
    </source>
</evidence>
<keyword evidence="4" id="KW-0574">Periplasm</keyword>
<keyword evidence="3" id="KW-0732">Signal</keyword>
<dbReference type="PANTHER" id="PTHR30251:SF2">
    <property type="entry name" value="FIMBRIAL CHAPERONE YADV-RELATED"/>
    <property type="match status" value="1"/>
</dbReference>
<evidence type="ECO:0000259" key="7">
    <source>
        <dbReference type="Pfam" id="PF02753"/>
    </source>
</evidence>
<gene>
    <name evidence="8" type="ORF">C4E15_14815</name>
</gene>
<dbReference type="EMBL" id="PREU01000006">
    <property type="protein sequence ID" value="PPA75374.1"/>
    <property type="molecule type" value="Genomic_DNA"/>
</dbReference>
<evidence type="ECO:0000256" key="5">
    <source>
        <dbReference type="ARBA" id="ARBA00023186"/>
    </source>
</evidence>
<dbReference type="SUPFAM" id="SSF49354">
    <property type="entry name" value="PapD-like"/>
    <property type="match status" value="1"/>
</dbReference>
<dbReference type="SUPFAM" id="SSF49584">
    <property type="entry name" value="Periplasmic chaperone C-domain"/>
    <property type="match status" value="1"/>
</dbReference>
<protein>
    <submittedName>
        <fullName evidence="8">Molecular chaperone</fullName>
    </submittedName>
</protein>
<dbReference type="GO" id="GO:0030288">
    <property type="term" value="C:outer membrane-bounded periplasmic space"/>
    <property type="evidence" value="ECO:0007669"/>
    <property type="project" value="InterPro"/>
</dbReference>
<feature type="domain" description="Pili assembly chaperone C-terminal" evidence="7">
    <location>
        <begin position="178"/>
        <end position="243"/>
    </location>
</feature>
<dbReference type="InterPro" id="IPR016148">
    <property type="entry name" value="Pili_assmbl_chaperone_C"/>
</dbReference>
<dbReference type="InterPro" id="IPR016147">
    <property type="entry name" value="Pili_assmbl_chaperone_N"/>
</dbReference>
<keyword evidence="5" id="KW-0143">Chaperone</keyword>
<feature type="domain" description="Pili assembly chaperone N-terminal" evidence="6">
    <location>
        <begin position="34"/>
        <end position="153"/>
    </location>
</feature>
<comment type="similarity">
    <text evidence="2">Belongs to the periplasmic pilus chaperone family.</text>
</comment>
<dbReference type="InterPro" id="IPR036316">
    <property type="entry name" value="Pili_assmbl_chap_C_dom_sf"/>
</dbReference>
<dbReference type="Pfam" id="PF00345">
    <property type="entry name" value="PapD_N"/>
    <property type="match status" value="1"/>
</dbReference>
<comment type="subcellular location">
    <subcellularLocation>
        <location evidence="1">Periplasm</location>
    </subcellularLocation>
</comment>
<dbReference type="Pfam" id="PF02753">
    <property type="entry name" value="PapD_C"/>
    <property type="match status" value="1"/>
</dbReference>
<reference evidence="8 9" key="1">
    <citation type="submission" date="2018-02" db="EMBL/GenBank/DDBJ databases">
        <title>Draft Genome of Achromobacter spanius stain 6.</title>
        <authorList>
            <person name="Gunasekera T.S."/>
            <person name="Radwan O."/>
            <person name="Ruiz O.N."/>
        </authorList>
    </citation>
    <scope>NUCLEOTIDE SEQUENCE [LARGE SCALE GENOMIC DNA]</scope>
    <source>
        <strain evidence="8 9">6</strain>
    </source>
</reference>
<dbReference type="GO" id="GO:0071555">
    <property type="term" value="P:cell wall organization"/>
    <property type="evidence" value="ECO:0007669"/>
    <property type="project" value="InterPro"/>
</dbReference>
<dbReference type="InterPro" id="IPR008962">
    <property type="entry name" value="PapD-like_sf"/>
</dbReference>
<dbReference type="Gene3D" id="2.60.40.10">
    <property type="entry name" value="Immunoglobulins"/>
    <property type="match status" value="2"/>
</dbReference>
<evidence type="ECO:0000313" key="9">
    <source>
        <dbReference type="Proteomes" id="UP000239990"/>
    </source>
</evidence>